<keyword evidence="2" id="KW-1185">Reference proteome</keyword>
<dbReference type="VEuPathDB" id="MicrosporidiaDB:EDEG_01106"/>
<evidence type="ECO:0000313" key="2">
    <source>
        <dbReference type="Proteomes" id="UP000003163"/>
    </source>
</evidence>
<reference evidence="2" key="2">
    <citation type="submission" date="2015-07" db="EMBL/GenBank/DDBJ databases">
        <title>Contrasting host-pathogen interactions and genome evolution in two generalist and specialist microsporidian pathogens of mosquitoes.</title>
        <authorList>
            <consortium name="The Broad Institute Genomics Platform"/>
            <consortium name="The Broad Institute Genome Sequencing Center for Infectious Disease"/>
            <person name="Cuomo C.A."/>
            <person name="Sanscrainte N.D."/>
            <person name="Goldberg J.M."/>
            <person name="Heiman D."/>
            <person name="Young S."/>
            <person name="Zeng Q."/>
            <person name="Becnel J.J."/>
            <person name="Birren B.W."/>
        </authorList>
    </citation>
    <scope>NUCLEOTIDE SEQUENCE [LARGE SCALE GENOMIC DNA]</scope>
    <source>
        <strain evidence="2">USNM 41457</strain>
    </source>
</reference>
<evidence type="ECO:0000313" key="1">
    <source>
        <dbReference type="EMBL" id="EJW04693.1"/>
    </source>
</evidence>
<dbReference type="EMBL" id="AFBI03000015">
    <property type="protein sequence ID" value="EJW04693.1"/>
    <property type="molecule type" value="Genomic_DNA"/>
</dbReference>
<dbReference type="Proteomes" id="UP000003163">
    <property type="component" value="Unassembled WGS sequence"/>
</dbReference>
<reference evidence="1 2" key="1">
    <citation type="submission" date="2011-08" db="EMBL/GenBank/DDBJ databases">
        <authorList>
            <person name="Liu Z.J."/>
            <person name="Shi F.L."/>
            <person name="Lu J.Q."/>
            <person name="Li M."/>
            <person name="Wang Z.L."/>
        </authorList>
    </citation>
    <scope>NUCLEOTIDE SEQUENCE [LARGE SCALE GENOMIC DNA]</scope>
    <source>
        <strain evidence="1 2">USNM 41457</strain>
    </source>
</reference>
<dbReference type="HOGENOM" id="CLU_1315396_0_0_1"/>
<gene>
    <name evidence="1" type="ORF">EDEG_01106</name>
</gene>
<protein>
    <submittedName>
        <fullName evidence="1">Uncharacterized protein</fullName>
    </submittedName>
</protein>
<name>J8ZYG4_EDHAE</name>
<proteinExistence type="predicted"/>
<sequence>MKYKSILTSSNTKYDVFFERNSIVSILNNFLHSFENFLKSENKQAEYNSLKNAFEVFEIYFQSFMQTLPSNYKHQTVQYVYEDFVSHYQLEESHPKPQQRMESKKITLESMIQNFRNFIKKLPYNYSKFIKDKNFDVFSDAINLHLNAFSVFNTQIQEIIQQVNEIISKNNDAIQKFKLLYDFEFLISSLHTISQDHLKRSQYFFMPFN</sequence>
<dbReference type="AlphaFoldDB" id="J8ZYG4"/>
<dbReference type="InParanoid" id="J8ZYG4"/>
<comment type="caution">
    <text evidence="1">The sequence shown here is derived from an EMBL/GenBank/DDBJ whole genome shotgun (WGS) entry which is preliminary data.</text>
</comment>
<accession>J8ZYG4</accession>
<organism evidence="1 2">
    <name type="scientific">Edhazardia aedis (strain USNM 41457)</name>
    <name type="common">Microsporidian parasite</name>
    <dbReference type="NCBI Taxonomy" id="1003232"/>
    <lineage>
        <taxon>Eukaryota</taxon>
        <taxon>Fungi</taxon>
        <taxon>Fungi incertae sedis</taxon>
        <taxon>Microsporidia</taxon>
        <taxon>Edhazardia</taxon>
    </lineage>
</organism>